<evidence type="ECO:0000313" key="3">
    <source>
        <dbReference type="Proteomes" id="UP001500469"/>
    </source>
</evidence>
<accession>A0ABN1MW96</accession>
<dbReference type="InterPro" id="IPR037171">
    <property type="entry name" value="NagB/RpiA_transferase-like"/>
</dbReference>
<dbReference type="InterPro" id="IPR006148">
    <property type="entry name" value="Glc/Gal-6P_isomerase"/>
</dbReference>
<dbReference type="SUPFAM" id="SSF100950">
    <property type="entry name" value="NagB/RpiA/CoA transferase-like"/>
    <property type="match status" value="1"/>
</dbReference>
<dbReference type="InterPro" id="IPR004547">
    <property type="entry name" value="Glucosamine6P_isomerase"/>
</dbReference>
<keyword evidence="3" id="KW-1185">Reference proteome</keyword>
<name>A0ABN1MW96_9BACT</name>
<evidence type="ECO:0000313" key="2">
    <source>
        <dbReference type="EMBL" id="GAA0877209.1"/>
    </source>
</evidence>
<dbReference type="RefSeq" id="WP_343847906.1">
    <property type="nucleotide sequence ID" value="NZ_BAAAFI010000001.1"/>
</dbReference>
<dbReference type="EMBL" id="BAAAFI010000001">
    <property type="protein sequence ID" value="GAA0877209.1"/>
    <property type="molecule type" value="Genomic_DNA"/>
</dbReference>
<proteinExistence type="predicted"/>
<evidence type="ECO:0000259" key="1">
    <source>
        <dbReference type="Pfam" id="PF01182"/>
    </source>
</evidence>
<feature type="domain" description="Glucosamine/galactosamine-6-phosphate isomerase" evidence="1">
    <location>
        <begin position="8"/>
        <end position="226"/>
    </location>
</feature>
<dbReference type="CDD" id="cd01399">
    <property type="entry name" value="GlcN6P_deaminase"/>
    <property type="match status" value="1"/>
</dbReference>
<dbReference type="Pfam" id="PF01182">
    <property type="entry name" value="Glucosamine_iso"/>
    <property type="match status" value="1"/>
</dbReference>
<protein>
    <submittedName>
        <fullName evidence="2">Glucosamine-6-phosphate deaminase</fullName>
    </submittedName>
</protein>
<organism evidence="2 3">
    <name type="scientific">Algoriphagus jejuensis</name>
    <dbReference type="NCBI Taxonomy" id="419934"/>
    <lineage>
        <taxon>Bacteria</taxon>
        <taxon>Pseudomonadati</taxon>
        <taxon>Bacteroidota</taxon>
        <taxon>Cytophagia</taxon>
        <taxon>Cytophagales</taxon>
        <taxon>Cyclobacteriaceae</taxon>
        <taxon>Algoriphagus</taxon>
    </lineage>
</organism>
<sequence length="246" mass="27264">MKTDISSTQAELGQKAGKSGAELIRKAIEMQGFANVILATGTSQFETLKQLLAEEEIDWSKVRVFHLDEYIGLPITHPASFRKYLLERVFNHLPDLKAYHLIDGEEDPAAECDRLADLIRQLPIDVAFVGIGENGHLAFNDPPADFETEQPYLVVNLDLDCRKQQLGEGWFPNLDAVPRQAISMSIQQILKSKSIICSVPDARKAQAVKDCIEGSVSNLHPASILQRHPKCEMYLDAASSSLLSGH</sequence>
<dbReference type="Proteomes" id="UP001500469">
    <property type="component" value="Unassembled WGS sequence"/>
</dbReference>
<dbReference type="Gene3D" id="3.40.50.1360">
    <property type="match status" value="1"/>
</dbReference>
<dbReference type="PANTHER" id="PTHR11280:SF6">
    <property type="entry name" value="GLUCOSAMINE-6-PHOSPHATE ISOMERASE NAGB"/>
    <property type="match status" value="1"/>
</dbReference>
<reference evidence="2 3" key="1">
    <citation type="journal article" date="2019" name="Int. J. Syst. Evol. Microbiol.">
        <title>The Global Catalogue of Microorganisms (GCM) 10K type strain sequencing project: providing services to taxonomists for standard genome sequencing and annotation.</title>
        <authorList>
            <consortium name="The Broad Institute Genomics Platform"/>
            <consortium name="The Broad Institute Genome Sequencing Center for Infectious Disease"/>
            <person name="Wu L."/>
            <person name="Ma J."/>
        </authorList>
    </citation>
    <scope>NUCLEOTIDE SEQUENCE [LARGE SCALE GENOMIC DNA]</scope>
    <source>
        <strain evidence="2 3">JCM 16112</strain>
    </source>
</reference>
<gene>
    <name evidence="2" type="ORF">GCM10009119_01770</name>
</gene>
<dbReference type="PANTHER" id="PTHR11280">
    <property type="entry name" value="GLUCOSAMINE-6-PHOSPHATE ISOMERASE"/>
    <property type="match status" value="1"/>
</dbReference>
<comment type="caution">
    <text evidence="2">The sequence shown here is derived from an EMBL/GenBank/DDBJ whole genome shotgun (WGS) entry which is preliminary data.</text>
</comment>